<comment type="caution">
    <text evidence="4">The sequence shown here is derived from an EMBL/GenBank/DDBJ whole genome shotgun (WGS) entry which is preliminary data.</text>
</comment>
<dbReference type="Pfam" id="PF06330">
    <property type="entry name" value="TRI5"/>
    <property type="match status" value="1"/>
</dbReference>
<comment type="similarity">
    <text evidence="1">Belongs to the trichodiene synthase family.</text>
</comment>
<dbReference type="InterPro" id="IPR008949">
    <property type="entry name" value="Isoprenoid_synthase_dom_sf"/>
</dbReference>
<feature type="region of interest" description="Disordered" evidence="3">
    <location>
        <begin position="1"/>
        <end position="20"/>
    </location>
</feature>
<dbReference type="SFLD" id="SFLDG01021">
    <property type="entry name" value="Trichodiene_Synthase_Like"/>
    <property type="match status" value="1"/>
</dbReference>
<keyword evidence="5" id="KW-1185">Reference proteome</keyword>
<name>A0ABR2XN05_9PEZI</name>
<dbReference type="Proteomes" id="UP001465668">
    <property type="component" value="Unassembled WGS sequence"/>
</dbReference>
<dbReference type="EMBL" id="JARVKM010000036">
    <property type="protein sequence ID" value="KAK9775198.1"/>
    <property type="molecule type" value="Genomic_DNA"/>
</dbReference>
<dbReference type="SUPFAM" id="SSF48576">
    <property type="entry name" value="Terpenoid synthases"/>
    <property type="match status" value="1"/>
</dbReference>
<dbReference type="Gene3D" id="1.10.600.10">
    <property type="entry name" value="Farnesyl Diphosphate Synthase"/>
    <property type="match status" value="1"/>
</dbReference>
<evidence type="ECO:0000256" key="3">
    <source>
        <dbReference type="SAM" id="MobiDB-lite"/>
    </source>
</evidence>
<evidence type="ECO:0000313" key="5">
    <source>
        <dbReference type="Proteomes" id="UP001465668"/>
    </source>
</evidence>
<sequence length="337" mass="37783">MTPAAAPLSPPGSDSGDAPDLATTLRPLYTQFFKDLELTQPFERFESEKLMEAVLEFARGTGVPHPPNSHSYQSLMVGYSYADNCLPYHDLEVKVFVAIYTWLATLCDDAERVGTVPDVELFQQRWMMGEKQPSIVLQAFADQLRLSYKLYHPLVANLIVVASFNLMTSTALVAREGIKNKTLCPSPGGQGFSWYIRERDGVGEGYAWFTFSKSQFPNLDVPIEAIDDMSRFIAFANDVLSFYKETLAGEVDNYISTKAAYSGGNYLTALKETAKDAIDCARRIESVLAGKGEYERAWRLHATGYIQMHVMRGRYRLWELGLGHDPRPEEALNEASK</sequence>
<dbReference type="InterPro" id="IPR024652">
    <property type="entry name" value="Trichodiene_synth"/>
</dbReference>
<keyword evidence="2" id="KW-0456">Lyase</keyword>
<evidence type="ECO:0000256" key="2">
    <source>
        <dbReference type="ARBA" id="ARBA00023239"/>
    </source>
</evidence>
<accession>A0ABR2XN05</accession>
<gene>
    <name evidence="4" type="ORF">SCAR479_08174</name>
</gene>
<evidence type="ECO:0000313" key="4">
    <source>
        <dbReference type="EMBL" id="KAK9775198.1"/>
    </source>
</evidence>
<organism evidence="4 5">
    <name type="scientific">Seiridium cardinale</name>
    <dbReference type="NCBI Taxonomy" id="138064"/>
    <lineage>
        <taxon>Eukaryota</taxon>
        <taxon>Fungi</taxon>
        <taxon>Dikarya</taxon>
        <taxon>Ascomycota</taxon>
        <taxon>Pezizomycotina</taxon>
        <taxon>Sordariomycetes</taxon>
        <taxon>Xylariomycetidae</taxon>
        <taxon>Amphisphaeriales</taxon>
        <taxon>Sporocadaceae</taxon>
        <taxon>Seiridium</taxon>
    </lineage>
</organism>
<protein>
    <submittedName>
        <fullName evidence="4">Longiborneol synthase</fullName>
    </submittedName>
</protein>
<proteinExistence type="inferred from homology"/>
<reference evidence="4 5" key="1">
    <citation type="submission" date="2024-02" db="EMBL/GenBank/DDBJ databases">
        <title>First draft genome assembly of two strains of Seiridium cardinale.</title>
        <authorList>
            <person name="Emiliani G."/>
            <person name="Scali E."/>
        </authorList>
    </citation>
    <scope>NUCLEOTIDE SEQUENCE [LARGE SCALE GENOMIC DNA]</scope>
    <source>
        <strain evidence="4 5">BM-138-000479</strain>
    </source>
</reference>
<evidence type="ECO:0000256" key="1">
    <source>
        <dbReference type="ARBA" id="ARBA00007946"/>
    </source>
</evidence>
<dbReference type="SFLD" id="SFLDS00005">
    <property type="entry name" value="Isoprenoid_Synthase_Type_I"/>
    <property type="match status" value="1"/>
</dbReference>